<gene>
    <name evidence="2" type="ORF">H9L16_13255</name>
</gene>
<evidence type="ECO:0000313" key="2">
    <source>
        <dbReference type="EMBL" id="QNN69618.1"/>
    </source>
</evidence>
<dbReference type="EMBL" id="CP060719">
    <property type="protein sequence ID" value="QNN69618.1"/>
    <property type="molecule type" value="Genomic_DNA"/>
</dbReference>
<feature type="chain" id="PRO_5028893463" evidence="1">
    <location>
        <begin position="23"/>
        <end position="146"/>
    </location>
</feature>
<evidence type="ECO:0000256" key="1">
    <source>
        <dbReference type="SAM" id="SignalP"/>
    </source>
</evidence>
<accession>A0A7G9SP43</accession>
<dbReference type="AlphaFoldDB" id="A0A7G9SP43"/>
<sequence length="146" mass="15162">MRRLTLALATVLTLAAAPAADARDTRHQFDIATAIAAGKADGTLDGSVQFHFKGARAPAVTDRLGAANTNRKTNAFGKSDATACQWVFLGAMKALQAAAKERGANAVIDIESNYKNQVFSSATQYECGAGGLMAGVALKGVYAKVK</sequence>
<dbReference type="RefSeq" id="WP_187552136.1">
    <property type="nucleotide sequence ID" value="NZ_BMZL01000001.1"/>
</dbReference>
<reference evidence="2 3" key="1">
    <citation type="submission" date="2020-08" db="EMBL/GenBank/DDBJ databases">
        <title>Genome sequence of Thermomonas carbonis KCTC 42013T.</title>
        <authorList>
            <person name="Hyun D.-W."/>
            <person name="Bae J.-W."/>
        </authorList>
    </citation>
    <scope>NUCLEOTIDE SEQUENCE [LARGE SCALE GENOMIC DNA]</scope>
    <source>
        <strain evidence="2 3">KCTC 42013</strain>
    </source>
</reference>
<keyword evidence="3" id="KW-1185">Reference proteome</keyword>
<evidence type="ECO:0000313" key="3">
    <source>
        <dbReference type="Proteomes" id="UP000515804"/>
    </source>
</evidence>
<dbReference type="Proteomes" id="UP000515804">
    <property type="component" value="Chromosome"/>
</dbReference>
<proteinExistence type="predicted"/>
<organism evidence="2 3">
    <name type="scientific">Thermomonas carbonis</name>
    <dbReference type="NCBI Taxonomy" id="1463158"/>
    <lineage>
        <taxon>Bacteria</taxon>
        <taxon>Pseudomonadati</taxon>
        <taxon>Pseudomonadota</taxon>
        <taxon>Gammaproteobacteria</taxon>
        <taxon>Lysobacterales</taxon>
        <taxon>Lysobacteraceae</taxon>
        <taxon>Thermomonas</taxon>
    </lineage>
</organism>
<feature type="signal peptide" evidence="1">
    <location>
        <begin position="1"/>
        <end position="22"/>
    </location>
</feature>
<protein>
    <submittedName>
        <fullName evidence="2">Excinuclease ATPase subunit</fullName>
    </submittedName>
</protein>
<dbReference type="KEGG" id="tcn:H9L16_13255"/>
<name>A0A7G9SP43_9GAMM</name>
<keyword evidence="1" id="KW-0732">Signal</keyword>